<comment type="domain">
    <text evidence="7">The Q motif is unique to and characteristic of the DEAD box family of RNA helicases and controls ATP binding and hydrolysis.</text>
</comment>
<dbReference type="OMA" id="EMLQICH"/>
<dbReference type="InterPro" id="IPR011545">
    <property type="entry name" value="DEAD/DEAH_box_helicase_dom"/>
</dbReference>
<dbReference type="AlphaFoldDB" id="C5KTH9"/>
<dbReference type="SMART" id="SM00487">
    <property type="entry name" value="DEXDc"/>
    <property type="match status" value="1"/>
</dbReference>
<evidence type="ECO:0000313" key="11">
    <source>
        <dbReference type="EMBL" id="EER12158.1"/>
    </source>
</evidence>
<dbReference type="PANTHER" id="PTHR24031">
    <property type="entry name" value="RNA HELICASE"/>
    <property type="match status" value="1"/>
</dbReference>
<keyword evidence="12" id="KW-1185">Reference proteome</keyword>
<evidence type="ECO:0000256" key="2">
    <source>
        <dbReference type="ARBA" id="ARBA00022801"/>
    </source>
</evidence>
<comment type="function">
    <text evidence="7">RNA helicase.</text>
</comment>
<dbReference type="GO" id="GO:0005524">
    <property type="term" value="F:ATP binding"/>
    <property type="evidence" value="ECO:0007669"/>
    <property type="project" value="UniProtKB-UniRule"/>
</dbReference>
<dbReference type="SMART" id="SM00490">
    <property type="entry name" value="HELICc"/>
    <property type="match status" value="1"/>
</dbReference>
<dbReference type="CDD" id="cd18787">
    <property type="entry name" value="SF2_C_DEAD"/>
    <property type="match status" value="1"/>
</dbReference>
<feature type="domain" description="DEAD-box RNA helicase Q" evidence="10">
    <location>
        <begin position="9"/>
        <end position="37"/>
    </location>
</feature>
<feature type="domain" description="Helicase C-terminal" evidence="9">
    <location>
        <begin position="257"/>
        <end position="406"/>
    </location>
</feature>
<keyword evidence="1 7" id="KW-0547">Nucleotide-binding</keyword>
<dbReference type="RefSeq" id="XP_002780363.1">
    <property type="nucleotide sequence ID" value="XM_002780317.1"/>
</dbReference>
<dbReference type="OrthoDB" id="434041at2759"/>
<sequence>MPPSAVTGGGFASLGLSSTTLRSLARMGYEEAAPVQKQAIPLGLNSGDVIIQSKSGSGKTCAFGVIVCESTIPGMEQIQSIVIAPSREIVNQIRDEMLQICHYSRQVISTVGEFTCKQKQAAEIPDILIGTSNQVYLLFRQGHVPMCSDDALLVMDEADIMLDSSRDRKYLTYITRGLHYLCNDVKLILSSATLPPHVLPYAEELLEYIEPKGSREFSRATLCRSDTIDPAENALLTHITHAICVLPKEANGDIPWGLEKLLEKERYHQCIVFCTSVPLVKMIAAYLRDYVSSSCRVVETSEDHSIAERSVAMELLSSQEHGVVVATDEVFSRGVDGPLVDLVINIGLPETKETYLHRSGRCGRFGRPGTCITLLEGTNELDEIRFLYVQLGVPFETVVLEQPAPIAVLVPPKNCYYFMSNHPFAIHTDVEPRKRELRKLHASVWGFDCTADASH</sequence>
<dbReference type="PROSITE" id="PS51194">
    <property type="entry name" value="HELICASE_CTER"/>
    <property type="match status" value="1"/>
</dbReference>
<evidence type="ECO:0000259" key="8">
    <source>
        <dbReference type="PROSITE" id="PS51192"/>
    </source>
</evidence>
<evidence type="ECO:0000259" key="9">
    <source>
        <dbReference type="PROSITE" id="PS51194"/>
    </source>
</evidence>
<evidence type="ECO:0000256" key="3">
    <source>
        <dbReference type="ARBA" id="ARBA00022806"/>
    </source>
</evidence>
<evidence type="ECO:0000256" key="5">
    <source>
        <dbReference type="ARBA" id="ARBA00022884"/>
    </source>
</evidence>
<dbReference type="InterPro" id="IPR014001">
    <property type="entry name" value="Helicase_ATP-bd"/>
</dbReference>
<keyword evidence="2 7" id="KW-0378">Hydrolase</keyword>
<gene>
    <name evidence="11" type="ORF">Pmar_PMAR016558</name>
</gene>
<feature type="short sequence motif" description="Q motif" evidence="6">
    <location>
        <begin position="9"/>
        <end position="37"/>
    </location>
</feature>
<evidence type="ECO:0000256" key="1">
    <source>
        <dbReference type="ARBA" id="ARBA00022741"/>
    </source>
</evidence>
<evidence type="ECO:0000259" key="10">
    <source>
        <dbReference type="PROSITE" id="PS51195"/>
    </source>
</evidence>
<keyword evidence="3 7" id="KW-0347">Helicase</keyword>
<protein>
    <recommendedName>
        <fullName evidence="7">ATP-dependent RNA helicase</fullName>
        <ecNumber evidence="7">3.6.4.13</ecNumber>
    </recommendedName>
</protein>
<dbReference type="GO" id="GO:0003724">
    <property type="term" value="F:RNA helicase activity"/>
    <property type="evidence" value="ECO:0007669"/>
    <property type="project" value="UniProtKB-EC"/>
</dbReference>
<evidence type="ECO:0000256" key="4">
    <source>
        <dbReference type="ARBA" id="ARBA00022840"/>
    </source>
</evidence>
<dbReference type="EMBL" id="GG676169">
    <property type="protein sequence ID" value="EER12158.1"/>
    <property type="molecule type" value="Genomic_DNA"/>
</dbReference>
<proteinExistence type="inferred from homology"/>
<dbReference type="Pfam" id="PF00271">
    <property type="entry name" value="Helicase_C"/>
    <property type="match status" value="1"/>
</dbReference>
<dbReference type="PROSITE" id="PS51192">
    <property type="entry name" value="HELICASE_ATP_BIND_1"/>
    <property type="match status" value="1"/>
</dbReference>
<comment type="similarity">
    <text evidence="7">Belongs to the DEAD box helicase family.</text>
</comment>
<evidence type="ECO:0000256" key="7">
    <source>
        <dbReference type="RuleBase" id="RU365068"/>
    </source>
</evidence>
<dbReference type="InterPro" id="IPR027417">
    <property type="entry name" value="P-loop_NTPase"/>
</dbReference>
<dbReference type="EC" id="3.6.4.13" evidence="7"/>
<dbReference type="GeneID" id="9061382"/>
<keyword evidence="5 7" id="KW-0694">RNA-binding</keyword>
<accession>C5KTH9</accession>
<reference evidence="11 12" key="1">
    <citation type="submission" date="2008-07" db="EMBL/GenBank/DDBJ databases">
        <authorList>
            <person name="El-Sayed N."/>
            <person name="Caler E."/>
            <person name="Inman J."/>
            <person name="Amedeo P."/>
            <person name="Hass B."/>
            <person name="Wortman J."/>
        </authorList>
    </citation>
    <scope>NUCLEOTIDE SEQUENCE [LARGE SCALE GENOMIC DNA]</scope>
    <source>
        <strain evidence="12">ATCC 50983 / TXsc</strain>
    </source>
</reference>
<dbReference type="GO" id="GO:0016787">
    <property type="term" value="F:hydrolase activity"/>
    <property type="evidence" value="ECO:0007669"/>
    <property type="project" value="UniProtKB-KW"/>
</dbReference>
<comment type="catalytic activity">
    <reaction evidence="7">
        <text>ATP + H2O = ADP + phosphate + H(+)</text>
        <dbReference type="Rhea" id="RHEA:13065"/>
        <dbReference type="ChEBI" id="CHEBI:15377"/>
        <dbReference type="ChEBI" id="CHEBI:15378"/>
        <dbReference type="ChEBI" id="CHEBI:30616"/>
        <dbReference type="ChEBI" id="CHEBI:43474"/>
        <dbReference type="ChEBI" id="CHEBI:456216"/>
        <dbReference type="EC" id="3.6.4.13"/>
    </reaction>
</comment>
<dbReference type="Proteomes" id="UP000007800">
    <property type="component" value="Unassembled WGS sequence"/>
</dbReference>
<dbReference type="InterPro" id="IPR014014">
    <property type="entry name" value="RNA_helicase_DEAD_Q_motif"/>
</dbReference>
<dbReference type="PROSITE" id="PS51195">
    <property type="entry name" value="Q_MOTIF"/>
    <property type="match status" value="1"/>
</dbReference>
<dbReference type="Gene3D" id="3.40.50.300">
    <property type="entry name" value="P-loop containing nucleotide triphosphate hydrolases"/>
    <property type="match status" value="2"/>
</dbReference>
<name>C5KTH9_PERM5</name>
<feature type="domain" description="Helicase ATP-binding" evidence="8">
    <location>
        <begin position="40"/>
        <end position="212"/>
    </location>
</feature>
<dbReference type="InParanoid" id="C5KTH9"/>
<evidence type="ECO:0000313" key="12">
    <source>
        <dbReference type="Proteomes" id="UP000007800"/>
    </source>
</evidence>
<evidence type="ECO:0000256" key="6">
    <source>
        <dbReference type="PROSITE-ProRule" id="PRU00552"/>
    </source>
</evidence>
<dbReference type="GO" id="GO:0003723">
    <property type="term" value="F:RNA binding"/>
    <property type="evidence" value="ECO:0007669"/>
    <property type="project" value="UniProtKB-UniRule"/>
</dbReference>
<dbReference type="SUPFAM" id="SSF52540">
    <property type="entry name" value="P-loop containing nucleoside triphosphate hydrolases"/>
    <property type="match status" value="1"/>
</dbReference>
<dbReference type="Pfam" id="PF00270">
    <property type="entry name" value="DEAD"/>
    <property type="match status" value="1"/>
</dbReference>
<keyword evidence="4 7" id="KW-0067">ATP-binding</keyword>
<dbReference type="InterPro" id="IPR001650">
    <property type="entry name" value="Helicase_C-like"/>
</dbReference>
<organism evidence="12">
    <name type="scientific">Perkinsus marinus (strain ATCC 50983 / TXsc)</name>
    <dbReference type="NCBI Taxonomy" id="423536"/>
    <lineage>
        <taxon>Eukaryota</taxon>
        <taxon>Sar</taxon>
        <taxon>Alveolata</taxon>
        <taxon>Perkinsozoa</taxon>
        <taxon>Perkinsea</taxon>
        <taxon>Perkinsida</taxon>
        <taxon>Perkinsidae</taxon>
        <taxon>Perkinsus</taxon>
    </lineage>
</organism>